<evidence type="ECO:0000313" key="12">
    <source>
        <dbReference type="Proteomes" id="UP000316008"/>
    </source>
</evidence>
<dbReference type="GO" id="GO:0046872">
    <property type="term" value="F:metal ion binding"/>
    <property type="evidence" value="ECO:0007669"/>
    <property type="project" value="UniProtKB-KW"/>
</dbReference>
<dbReference type="OrthoDB" id="9804698at2"/>
<evidence type="ECO:0000256" key="10">
    <source>
        <dbReference type="ARBA" id="ARBA00048807"/>
    </source>
</evidence>
<keyword evidence="7" id="KW-0862">Zinc</keyword>
<comment type="caution">
    <text evidence="11">The sequence shown here is derived from an EMBL/GenBank/DDBJ whole genome shotgun (WGS) entry which is preliminary data.</text>
</comment>
<evidence type="ECO:0000256" key="2">
    <source>
        <dbReference type="ARBA" id="ARBA00005061"/>
    </source>
</evidence>
<evidence type="ECO:0000256" key="4">
    <source>
        <dbReference type="ARBA" id="ARBA00012982"/>
    </source>
</evidence>
<dbReference type="GO" id="GO:0070497">
    <property type="term" value="F:6-carboxytetrahydropterin synthase activity"/>
    <property type="evidence" value="ECO:0007669"/>
    <property type="project" value="UniProtKB-EC"/>
</dbReference>
<dbReference type="PANTHER" id="PTHR12589:SF7">
    <property type="entry name" value="6-PYRUVOYL TETRAHYDROBIOPTERIN SYNTHASE"/>
    <property type="match status" value="1"/>
</dbReference>
<name>A0A556MNU4_9FLAO</name>
<dbReference type="Proteomes" id="UP000316008">
    <property type="component" value="Unassembled WGS sequence"/>
</dbReference>
<keyword evidence="6" id="KW-0479">Metal-binding</keyword>
<dbReference type="EMBL" id="VLPL01000007">
    <property type="protein sequence ID" value="TSJ41624.1"/>
    <property type="molecule type" value="Genomic_DNA"/>
</dbReference>
<comment type="similarity">
    <text evidence="3">Belongs to the PTPS family. QueD subfamily.</text>
</comment>
<proteinExistence type="inferred from homology"/>
<keyword evidence="12" id="KW-1185">Reference proteome</keyword>
<dbReference type="SUPFAM" id="SSF55620">
    <property type="entry name" value="Tetrahydrobiopterin biosynthesis enzymes-like"/>
    <property type="match status" value="1"/>
</dbReference>
<dbReference type="Gene3D" id="3.30.479.10">
    <property type="entry name" value="6-pyruvoyl tetrahydropterin synthase/QueD"/>
    <property type="match status" value="1"/>
</dbReference>
<keyword evidence="8" id="KW-0456">Lyase</keyword>
<evidence type="ECO:0000256" key="1">
    <source>
        <dbReference type="ARBA" id="ARBA00001947"/>
    </source>
</evidence>
<comment type="pathway">
    <text evidence="2">Purine metabolism; 7-cyano-7-deazaguanine biosynthesis.</text>
</comment>
<dbReference type="RefSeq" id="WP_144333882.1">
    <property type="nucleotide sequence ID" value="NZ_VLPL01000007.1"/>
</dbReference>
<comment type="catalytic activity">
    <reaction evidence="10">
        <text>7,8-dihydroneopterin 3'-triphosphate + H2O = 6-carboxy-5,6,7,8-tetrahydropterin + triphosphate + acetaldehyde + 2 H(+)</text>
        <dbReference type="Rhea" id="RHEA:27966"/>
        <dbReference type="ChEBI" id="CHEBI:15343"/>
        <dbReference type="ChEBI" id="CHEBI:15377"/>
        <dbReference type="ChEBI" id="CHEBI:15378"/>
        <dbReference type="ChEBI" id="CHEBI:18036"/>
        <dbReference type="ChEBI" id="CHEBI:58462"/>
        <dbReference type="ChEBI" id="CHEBI:61032"/>
        <dbReference type="EC" id="4.1.2.50"/>
    </reaction>
</comment>
<evidence type="ECO:0000313" key="11">
    <source>
        <dbReference type="EMBL" id="TSJ41624.1"/>
    </source>
</evidence>
<gene>
    <name evidence="11" type="ORF">FO442_14280</name>
</gene>
<dbReference type="UniPathway" id="UPA00391"/>
<dbReference type="PANTHER" id="PTHR12589">
    <property type="entry name" value="PYRUVOYL TETRAHYDROBIOPTERIN SYNTHASE"/>
    <property type="match status" value="1"/>
</dbReference>
<sequence>METVYITRREHFNAAHKLWREEWSDEKNEEVFGKCSNKNWHGHNFELFVTVKGAPNPETGFVINLKDLSVIIKELVIEQLDHKNLNLDVPFLKGKLASTENLAIEIWKIINDPIQQAGGQLCKIKLVETENNYVEYFGGKEPY</sequence>
<dbReference type="InterPro" id="IPR038418">
    <property type="entry name" value="6-PTP_synth/QueD_sf"/>
</dbReference>
<dbReference type="InterPro" id="IPR007115">
    <property type="entry name" value="6-PTP_synth/QueD"/>
</dbReference>
<reference evidence="11 12" key="1">
    <citation type="submission" date="2019-07" db="EMBL/GenBank/DDBJ databases">
        <authorList>
            <person name="Huq M.A."/>
        </authorList>
    </citation>
    <scope>NUCLEOTIDE SEQUENCE [LARGE SCALE GENOMIC DNA]</scope>
    <source>
        <strain evidence="11 12">MAH-3</strain>
    </source>
</reference>
<evidence type="ECO:0000256" key="8">
    <source>
        <dbReference type="ARBA" id="ARBA00023239"/>
    </source>
</evidence>
<evidence type="ECO:0000256" key="7">
    <source>
        <dbReference type="ARBA" id="ARBA00022833"/>
    </source>
</evidence>
<organism evidence="11 12">
    <name type="scientific">Fluviicola chungangensis</name>
    <dbReference type="NCBI Taxonomy" id="2597671"/>
    <lineage>
        <taxon>Bacteria</taxon>
        <taxon>Pseudomonadati</taxon>
        <taxon>Bacteroidota</taxon>
        <taxon>Flavobacteriia</taxon>
        <taxon>Flavobacteriales</taxon>
        <taxon>Crocinitomicaceae</taxon>
        <taxon>Fluviicola</taxon>
    </lineage>
</organism>
<dbReference type="EC" id="4.1.2.50" evidence="4"/>
<accession>A0A556MNU4</accession>
<evidence type="ECO:0000256" key="5">
    <source>
        <dbReference type="ARBA" id="ARBA00018141"/>
    </source>
</evidence>
<evidence type="ECO:0000256" key="6">
    <source>
        <dbReference type="ARBA" id="ARBA00022723"/>
    </source>
</evidence>
<evidence type="ECO:0000256" key="3">
    <source>
        <dbReference type="ARBA" id="ARBA00008900"/>
    </source>
</evidence>
<dbReference type="AlphaFoldDB" id="A0A556MNU4"/>
<evidence type="ECO:0000256" key="9">
    <source>
        <dbReference type="ARBA" id="ARBA00031449"/>
    </source>
</evidence>
<dbReference type="FunFam" id="3.30.479.10:FF:000003">
    <property type="entry name" value="6-pyruvoyl tetrahydrobiopterin synthase"/>
    <property type="match status" value="1"/>
</dbReference>
<dbReference type="Pfam" id="PF01242">
    <property type="entry name" value="PTPS"/>
    <property type="match status" value="1"/>
</dbReference>
<protein>
    <recommendedName>
        <fullName evidence="5">6-carboxy-5,6,7,8-tetrahydropterin synthase</fullName>
        <ecNumber evidence="4">4.1.2.50</ecNumber>
    </recommendedName>
    <alternativeName>
        <fullName evidence="9">Queuosine biosynthesis protein QueD</fullName>
    </alternativeName>
</protein>
<comment type="cofactor">
    <cofactor evidence="1">
        <name>Zn(2+)</name>
        <dbReference type="ChEBI" id="CHEBI:29105"/>
    </cofactor>
</comment>